<proteinExistence type="inferred from homology"/>
<comment type="pathway">
    <text evidence="5">Carbohydrate metabolism; pentose and glucuronate interconversion.</text>
</comment>
<keyword evidence="8" id="KW-0408">Iron</keyword>
<evidence type="ECO:0000256" key="2">
    <source>
        <dbReference type="ARBA" id="ARBA00001936"/>
    </source>
</evidence>
<protein>
    <recommendedName>
        <fullName evidence="7">mannonate dehydratase</fullName>
        <ecNumber evidence="7">4.2.1.8</ecNumber>
    </recommendedName>
</protein>
<evidence type="ECO:0000256" key="8">
    <source>
        <dbReference type="ARBA" id="ARBA00023004"/>
    </source>
</evidence>
<dbReference type="InterPro" id="IPR036237">
    <property type="entry name" value="Xyl_isomerase-like_sf"/>
</dbReference>
<dbReference type="EC" id="4.2.1.8" evidence="7"/>
<evidence type="ECO:0000256" key="9">
    <source>
        <dbReference type="ARBA" id="ARBA00023211"/>
    </source>
</evidence>
<dbReference type="PIRSF" id="PIRSF016049">
    <property type="entry name" value="Man_dehyd"/>
    <property type="match status" value="1"/>
</dbReference>
<dbReference type="UniPathway" id="UPA00246"/>
<keyword evidence="9" id="KW-0464">Manganese</keyword>
<dbReference type="GO" id="GO:0042840">
    <property type="term" value="P:D-glucuronate catabolic process"/>
    <property type="evidence" value="ECO:0007669"/>
    <property type="project" value="TreeGrafter"/>
</dbReference>
<comment type="caution">
    <text evidence="11">The sequence shown here is derived from an EMBL/GenBank/DDBJ whole genome shotgun (WGS) entry which is preliminary data.</text>
</comment>
<dbReference type="GO" id="GO:0030145">
    <property type="term" value="F:manganese ion binding"/>
    <property type="evidence" value="ECO:0007669"/>
    <property type="project" value="TreeGrafter"/>
</dbReference>
<comment type="cofactor">
    <cofactor evidence="2">
        <name>Mn(2+)</name>
        <dbReference type="ChEBI" id="CHEBI:29035"/>
    </cofactor>
</comment>
<evidence type="ECO:0000256" key="6">
    <source>
        <dbReference type="ARBA" id="ARBA00007389"/>
    </source>
</evidence>
<dbReference type="InterPro" id="IPR004628">
    <property type="entry name" value="Man_deHydtase"/>
</dbReference>
<evidence type="ECO:0000313" key="12">
    <source>
        <dbReference type="Proteomes" id="UP000241848"/>
    </source>
</evidence>
<organism evidence="11 12">
    <name type="scientific">Sulfobacillus acidophilus</name>
    <dbReference type="NCBI Taxonomy" id="53633"/>
    <lineage>
        <taxon>Bacteria</taxon>
        <taxon>Bacillati</taxon>
        <taxon>Bacillota</taxon>
        <taxon>Clostridia</taxon>
        <taxon>Eubacteriales</taxon>
        <taxon>Clostridiales Family XVII. Incertae Sedis</taxon>
        <taxon>Sulfobacillus</taxon>
    </lineage>
</organism>
<comment type="cofactor">
    <cofactor evidence="3">
        <name>Fe(2+)</name>
        <dbReference type="ChEBI" id="CHEBI:29033"/>
    </cofactor>
</comment>
<dbReference type="EMBL" id="PXYV01000064">
    <property type="protein sequence ID" value="PSR20412.1"/>
    <property type="molecule type" value="Genomic_DNA"/>
</dbReference>
<evidence type="ECO:0000256" key="1">
    <source>
        <dbReference type="ARBA" id="ARBA00001794"/>
    </source>
</evidence>
<keyword evidence="10" id="KW-0456">Lyase</keyword>
<comment type="similarity">
    <text evidence="6">Belongs to the mannonate dehydratase family.</text>
</comment>
<evidence type="ECO:0000256" key="10">
    <source>
        <dbReference type="ARBA" id="ARBA00023239"/>
    </source>
</evidence>
<comment type="catalytic activity">
    <reaction evidence="1">
        <text>D-mannonate = 2-dehydro-3-deoxy-D-gluconate + H2O</text>
        <dbReference type="Rhea" id="RHEA:20097"/>
        <dbReference type="ChEBI" id="CHEBI:15377"/>
        <dbReference type="ChEBI" id="CHEBI:17767"/>
        <dbReference type="ChEBI" id="CHEBI:57990"/>
        <dbReference type="EC" id="4.2.1.8"/>
    </reaction>
</comment>
<name>A0A2T2WDU3_9FIRM</name>
<dbReference type="AlphaFoldDB" id="A0A2T2WDU3"/>
<reference evidence="11 12" key="1">
    <citation type="journal article" date="2014" name="BMC Genomics">
        <title>Comparison of environmental and isolate Sulfobacillus genomes reveals diverse carbon, sulfur, nitrogen, and hydrogen metabolisms.</title>
        <authorList>
            <person name="Justice N.B."/>
            <person name="Norman A."/>
            <person name="Brown C.T."/>
            <person name="Singh A."/>
            <person name="Thomas B.C."/>
            <person name="Banfield J.F."/>
        </authorList>
    </citation>
    <scope>NUCLEOTIDE SEQUENCE [LARGE SCALE GENOMIC DNA]</scope>
    <source>
        <strain evidence="11">AMDSBA3</strain>
    </source>
</reference>
<dbReference type="Proteomes" id="UP000241848">
    <property type="component" value="Unassembled WGS sequence"/>
</dbReference>
<evidence type="ECO:0000256" key="5">
    <source>
        <dbReference type="ARBA" id="ARBA00004892"/>
    </source>
</evidence>
<evidence type="ECO:0000256" key="7">
    <source>
        <dbReference type="ARBA" id="ARBA00012927"/>
    </source>
</evidence>
<dbReference type="PANTHER" id="PTHR30387">
    <property type="entry name" value="MANNONATE DEHYDRATASE"/>
    <property type="match status" value="1"/>
</dbReference>
<dbReference type="Gene3D" id="3.20.20.150">
    <property type="entry name" value="Divalent-metal-dependent TIM barrel enzymes"/>
    <property type="match status" value="1"/>
</dbReference>
<dbReference type="PANTHER" id="PTHR30387:SF2">
    <property type="entry name" value="MANNONATE DEHYDRATASE"/>
    <property type="match status" value="1"/>
</dbReference>
<accession>A0A2T2WDU3</accession>
<evidence type="ECO:0000313" key="11">
    <source>
        <dbReference type="EMBL" id="PSR20412.1"/>
    </source>
</evidence>
<dbReference type="GO" id="GO:0008927">
    <property type="term" value="F:mannonate dehydratase activity"/>
    <property type="evidence" value="ECO:0007669"/>
    <property type="project" value="UniProtKB-EC"/>
</dbReference>
<evidence type="ECO:0000256" key="3">
    <source>
        <dbReference type="ARBA" id="ARBA00001954"/>
    </source>
</evidence>
<dbReference type="Pfam" id="PF03786">
    <property type="entry name" value="UxuA"/>
    <property type="match status" value="2"/>
</dbReference>
<sequence>MIRFAEILTEAQPTPFWTMLKQIGVTEVVGVLPRKSMDWRQTTIDHPWDYTPLAVYKEMIEEEGLTLTAIEDNPPMDRLRYGAAGAEEEFEQVVKLIENMGKLGISIWCYNWAAALGWLRSSSRLRGRGDAIVSGYDDKLMQAGPPPLMGTVSKETLWNTLEQFLNRIVPIAERAGVKLALHPDDPPGIPEIRGVSRIMNSVDAFERLLSLNSSEVNGITLCQGNFTLMTDNLPKVIRELGSTKRVYFVHFRDVMGTPTHFVETFIDNGKTDMVECMRAYRDVDFDGIMRSDHTPTLAGDNADVAGYSVLGRLHALGYMTGVRESVLSESNRPRLLADSVGT</sequence>
<dbReference type="SUPFAM" id="SSF51658">
    <property type="entry name" value="Xylose isomerase-like"/>
    <property type="match status" value="1"/>
</dbReference>
<evidence type="ECO:0000256" key="4">
    <source>
        <dbReference type="ARBA" id="ARBA00002713"/>
    </source>
</evidence>
<comment type="function">
    <text evidence="4">Catalyzes the dehydration of D-mannonate.</text>
</comment>
<gene>
    <name evidence="11" type="ORF">C7B45_15100</name>
</gene>
<dbReference type="GO" id="GO:0008198">
    <property type="term" value="F:ferrous iron binding"/>
    <property type="evidence" value="ECO:0007669"/>
    <property type="project" value="TreeGrafter"/>
</dbReference>